<evidence type="ECO:0000313" key="2">
    <source>
        <dbReference type="EMBL" id="MBE1514287.1"/>
    </source>
</evidence>
<dbReference type="Proteomes" id="UP000636579">
    <property type="component" value="Unassembled WGS sequence"/>
</dbReference>
<dbReference type="EMBL" id="JADBEE010000001">
    <property type="protein sequence ID" value="MBE1514287.1"/>
    <property type="molecule type" value="Genomic_DNA"/>
</dbReference>
<accession>A0ABR9J614</accession>
<dbReference type="InterPro" id="IPR001387">
    <property type="entry name" value="Cro/C1-type_HTH"/>
</dbReference>
<reference evidence="2 3" key="1">
    <citation type="submission" date="2020-10" db="EMBL/GenBank/DDBJ databases">
        <title>Sequencing the genomes of 1000 actinobacteria strains.</title>
        <authorList>
            <person name="Klenk H.-P."/>
        </authorList>
    </citation>
    <scope>NUCLEOTIDE SEQUENCE [LARGE SCALE GENOMIC DNA]</scope>
    <source>
        <strain evidence="2 3">DSM 15474</strain>
    </source>
</reference>
<dbReference type="InterPro" id="IPR010982">
    <property type="entry name" value="Lambda_DNA-bd_dom_sf"/>
</dbReference>
<gene>
    <name evidence="2" type="ORF">H4W26_001042</name>
</gene>
<dbReference type="SUPFAM" id="SSF47413">
    <property type="entry name" value="lambda repressor-like DNA-binding domains"/>
    <property type="match status" value="1"/>
</dbReference>
<organism evidence="2 3">
    <name type="scientific">Nesterenkonia halotolerans</name>
    <dbReference type="NCBI Taxonomy" id="225325"/>
    <lineage>
        <taxon>Bacteria</taxon>
        <taxon>Bacillati</taxon>
        <taxon>Actinomycetota</taxon>
        <taxon>Actinomycetes</taxon>
        <taxon>Micrococcales</taxon>
        <taxon>Micrococcaceae</taxon>
        <taxon>Nesterenkonia</taxon>
    </lineage>
</organism>
<dbReference type="RefSeq" id="WP_192591055.1">
    <property type="nucleotide sequence ID" value="NZ_JADBEE010000001.1"/>
</dbReference>
<dbReference type="CDD" id="cd00093">
    <property type="entry name" value="HTH_XRE"/>
    <property type="match status" value="1"/>
</dbReference>
<feature type="domain" description="HTH cro/C1-type" evidence="1">
    <location>
        <begin position="14"/>
        <end position="69"/>
    </location>
</feature>
<comment type="caution">
    <text evidence="2">The sequence shown here is derived from an EMBL/GenBank/DDBJ whole genome shotgun (WGS) entry which is preliminary data.</text>
</comment>
<dbReference type="PROSITE" id="PS50943">
    <property type="entry name" value="HTH_CROC1"/>
    <property type="match status" value="1"/>
</dbReference>
<dbReference type="SMART" id="SM00530">
    <property type="entry name" value="HTH_XRE"/>
    <property type="match status" value="1"/>
</dbReference>
<evidence type="ECO:0000313" key="3">
    <source>
        <dbReference type="Proteomes" id="UP000636579"/>
    </source>
</evidence>
<name>A0ABR9J614_9MICC</name>
<keyword evidence="3" id="KW-1185">Reference proteome</keyword>
<sequence length="94" mass="10433">MAEMRNVRDVGLMIRDARRTAGLTQLELSKLAHVSRRWLIGIETGAIDGPDATKLFDVVRALGLTFSIGPPQPPRRSPNKATAAALRLMKERRQ</sequence>
<proteinExistence type="predicted"/>
<dbReference type="Gene3D" id="1.10.260.40">
    <property type="entry name" value="lambda repressor-like DNA-binding domains"/>
    <property type="match status" value="1"/>
</dbReference>
<protein>
    <submittedName>
        <fullName evidence="2">Transcriptional regulator with XRE-family HTH domain</fullName>
    </submittedName>
</protein>
<evidence type="ECO:0000259" key="1">
    <source>
        <dbReference type="PROSITE" id="PS50943"/>
    </source>
</evidence>
<dbReference type="Pfam" id="PF01381">
    <property type="entry name" value="HTH_3"/>
    <property type="match status" value="1"/>
</dbReference>